<dbReference type="Gene3D" id="3.40.50.300">
    <property type="entry name" value="P-loop containing nucleotide triphosphate hydrolases"/>
    <property type="match status" value="1"/>
</dbReference>
<name>A0A5S9MFR6_BACIA</name>
<dbReference type="EMBL" id="AP021906">
    <property type="protein sequence ID" value="BBP90984.1"/>
    <property type="molecule type" value="Genomic_DNA"/>
</dbReference>
<evidence type="ECO:0000313" key="1">
    <source>
        <dbReference type="EMBL" id="BBP90984.1"/>
    </source>
</evidence>
<accession>A0A5S9MFR6</accession>
<gene>
    <name evidence="1" type="ORF">BsIDN1_46020</name>
</gene>
<dbReference type="Proteomes" id="UP000464658">
    <property type="component" value="Chromosome"/>
</dbReference>
<dbReference type="InterPro" id="IPR027417">
    <property type="entry name" value="P-loop_NTPase"/>
</dbReference>
<evidence type="ECO:0000313" key="2">
    <source>
        <dbReference type="Proteomes" id="UP000464658"/>
    </source>
</evidence>
<proteinExistence type="predicted"/>
<organism evidence="1 2">
    <name type="scientific">Bacillus safensis</name>
    <dbReference type="NCBI Taxonomy" id="561879"/>
    <lineage>
        <taxon>Bacteria</taxon>
        <taxon>Bacillati</taxon>
        <taxon>Bacillota</taxon>
        <taxon>Bacilli</taxon>
        <taxon>Bacillales</taxon>
        <taxon>Bacillaceae</taxon>
        <taxon>Bacillus</taxon>
    </lineage>
</organism>
<reference evidence="1 2" key="1">
    <citation type="submission" date="2019-12" db="EMBL/GenBank/DDBJ databases">
        <title>Full genome sequence of a Bacillus safensis strain isolated from commercially available natto in Indonesia.</title>
        <authorList>
            <person name="Yoshida M."/>
            <person name="Uomi M."/>
            <person name="Waturangi D."/>
            <person name="Ekaputri J.J."/>
            <person name="Setiamarga D.H.E."/>
        </authorList>
    </citation>
    <scope>NUCLEOTIDE SEQUENCE [LARGE SCALE GENOMIC DNA]</scope>
    <source>
        <strain evidence="1 2">IDN1</strain>
    </source>
</reference>
<dbReference type="AlphaFoldDB" id="A0A5S9MFR6"/>
<sequence length="51" mass="5807">MIITTKDSEQKNIVEIIFAKQRNGEVGTKTAAFMKKYGRFVNLSRQMEAAL</sequence>
<protein>
    <submittedName>
        <fullName evidence="1">Uncharacterized protein</fullName>
    </submittedName>
</protein>